<protein>
    <recommendedName>
        <fullName evidence="15">Thioredoxin domain-containing protein</fullName>
    </recommendedName>
</protein>
<reference evidence="16 17" key="1">
    <citation type="submission" date="2024-02" db="EMBL/GenBank/DDBJ databases">
        <authorList>
            <person name="Daric V."/>
            <person name="Darras S."/>
        </authorList>
    </citation>
    <scope>NUCLEOTIDE SEQUENCE [LARGE SCALE GENOMIC DNA]</scope>
</reference>
<evidence type="ECO:0000256" key="9">
    <source>
        <dbReference type="ARBA" id="ARBA00023136"/>
    </source>
</evidence>
<dbReference type="PANTHER" id="PTHR46107:SF3">
    <property type="entry name" value="THIOREDOXIN DOMAIN-CONTAINING PROTEIN"/>
    <property type="match status" value="1"/>
</dbReference>
<keyword evidence="5 14" id="KW-0732">Signal</keyword>
<dbReference type="SUPFAM" id="SSF52833">
    <property type="entry name" value="Thioredoxin-like"/>
    <property type="match status" value="1"/>
</dbReference>
<dbReference type="InterPro" id="IPR017937">
    <property type="entry name" value="Thioredoxin_CS"/>
</dbReference>
<feature type="chain" id="PRO_5047514686" description="Thioredoxin domain-containing protein" evidence="14">
    <location>
        <begin position="23"/>
        <end position="269"/>
    </location>
</feature>
<feature type="transmembrane region" description="Helical" evidence="13">
    <location>
        <begin position="174"/>
        <end position="203"/>
    </location>
</feature>
<comment type="caution">
    <text evidence="16">The sequence shown here is derived from an EMBL/GenBank/DDBJ whole genome shotgun (WGS) entry which is preliminary data.</text>
</comment>
<name>A0ABP0GF47_CLALP</name>
<keyword evidence="2" id="KW-0813">Transport</keyword>
<evidence type="ECO:0000313" key="16">
    <source>
        <dbReference type="EMBL" id="CAK8690058.1"/>
    </source>
</evidence>
<dbReference type="PROSITE" id="PS00194">
    <property type="entry name" value="THIOREDOXIN_1"/>
    <property type="match status" value="1"/>
</dbReference>
<evidence type="ECO:0000256" key="14">
    <source>
        <dbReference type="SAM" id="SignalP"/>
    </source>
</evidence>
<dbReference type="PROSITE" id="PS51352">
    <property type="entry name" value="THIOREDOXIN_2"/>
    <property type="match status" value="1"/>
</dbReference>
<evidence type="ECO:0000256" key="4">
    <source>
        <dbReference type="ARBA" id="ARBA00022692"/>
    </source>
</evidence>
<evidence type="ECO:0000256" key="6">
    <source>
        <dbReference type="ARBA" id="ARBA00022824"/>
    </source>
</evidence>
<dbReference type="Proteomes" id="UP001642483">
    <property type="component" value="Unassembled WGS sequence"/>
</dbReference>
<evidence type="ECO:0000256" key="1">
    <source>
        <dbReference type="ARBA" id="ARBA00004115"/>
    </source>
</evidence>
<proteinExistence type="predicted"/>
<feature type="compositionally biased region" description="Polar residues" evidence="12">
    <location>
        <begin position="222"/>
        <end position="249"/>
    </location>
</feature>
<keyword evidence="17" id="KW-1185">Reference proteome</keyword>
<evidence type="ECO:0000259" key="15">
    <source>
        <dbReference type="PROSITE" id="PS51352"/>
    </source>
</evidence>
<keyword evidence="4 13" id="KW-0812">Transmembrane</keyword>
<evidence type="ECO:0000256" key="2">
    <source>
        <dbReference type="ARBA" id="ARBA00022448"/>
    </source>
</evidence>
<evidence type="ECO:0000256" key="3">
    <source>
        <dbReference type="ARBA" id="ARBA00022553"/>
    </source>
</evidence>
<feature type="domain" description="Thioredoxin" evidence="15">
    <location>
        <begin position="2"/>
        <end position="128"/>
    </location>
</feature>
<keyword evidence="3" id="KW-0597">Phosphoprotein</keyword>
<keyword evidence="11" id="KW-0676">Redox-active center</keyword>
<evidence type="ECO:0000256" key="10">
    <source>
        <dbReference type="ARBA" id="ARBA00023157"/>
    </source>
</evidence>
<gene>
    <name evidence="16" type="ORF">CVLEPA_LOCUS22702</name>
</gene>
<keyword evidence="10" id="KW-1015">Disulfide bond</keyword>
<keyword evidence="6" id="KW-0256">Endoplasmic reticulum</keyword>
<evidence type="ECO:0000256" key="12">
    <source>
        <dbReference type="SAM" id="MobiDB-lite"/>
    </source>
</evidence>
<keyword evidence="7" id="KW-0249">Electron transport</keyword>
<evidence type="ECO:0000256" key="7">
    <source>
        <dbReference type="ARBA" id="ARBA00022982"/>
    </source>
</evidence>
<keyword evidence="8 13" id="KW-1133">Transmembrane helix</keyword>
<evidence type="ECO:0000256" key="13">
    <source>
        <dbReference type="SAM" id="Phobius"/>
    </source>
</evidence>
<feature type="signal peptide" evidence="14">
    <location>
        <begin position="1"/>
        <end position="22"/>
    </location>
</feature>
<evidence type="ECO:0000256" key="8">
    <source>
        <dbReference type="ARBA" id="ARBA00022989"/>
    </source>
</evidence>
<dbReference type="InterPro" id="IPR013766">
    <property type="entry name" value="Thioredoxin_domain"/>
</dbReference>
<accession>A0ABP0GF47</accession>
<evidence type="ECO:0000256" key="11">
    <source>
        <dbReference type="ARBA" id="ARBA00023284"/>
    </source>
</evidence>
<dbReference type="InterPro" id="IPR036249">
    <property type="entry name" value="Thioredoxin-like_sf"/>
</dbReference>
<dbReference type="PANTHER" id="PTHR46107">
    <property type="entry name" value="DUMPY: SHORTER THAN WILD-TYPE"/>
    <property type="match status" value="1"/>
</dbReference>
<dbReference type="Pfam" id="PF00085">
    <property type="entry name" value="Thioredoxin"/>
    <property type="match status" value="1"/>
</dbReference>
<keyword evidence="9 13" id="KW-0472">Membrane</keyword>
<sequence>MNQIRKLLFVIVILTTAKTGSSRKNQVVHLTEENWRDCLTGQWMIKFYAPWCPACKANEAEYEEFAGWSDDLNIKVAVVDITREPGLSGRFMVTALPTFYHAKEGEFRRYNNARSSDAMYEYIHSDGWKTQDPVWWLRHPDSIIMTLMSWLFRTSVIMKNVHETLTETYGLSTWLSYALFGLATLITGLTLGIILVCVVEFIVPTKKKQVQIISNSDDKKSNNVQSSESVLNNAQQKVNDPCNHSNSESGDLRQRNIMKTKEDVTKISG</sequence>
<dbReference type="Gene3D" id="3.40.30.10">
    <property type="entry name" value="Glutaredoxin"/>
    <property type="match status" value="1"/>
</dbReference>
<evidence type="ECO:0000313" key="17">
    <source>
        <dbReference type="Proteomes" id="UP001642483"/>
    </source>
</evidence>
<feature type="region of interest" description="Disordered" evidence="12">
    <location>
        <begin position="214"/>
        <end position="255"/>
    </location>
</feature>
<evidence type="ECO:0000256" key="5">
    <source>
        <dbReference type="ARBA" id="ARBA00022729"/>
    </source>
</evidence>
<dbReference type="EMBL" id="CAWYQH010000112">
    <property type="protein sequence ID" value="CAK8690058.1"/>
    <property type="molecule type" value="Genomic_DNA"/>
</dbReference>
<dbReference type="InterPro" id="IPR052454">
    <property type="entry name" value="TMX_domain-containing"/>
</dbReference>
<organism evidence="16 17">
    <name type="scientific">Clavelina lepadiformis</name>
    <name type="common">Light-bulb sea squirt</name>
    <name type="synonym">Ascidia lepadiformis</name>
    <dbReference type="NCBI Taxonomy" id="159417"/>
    <lineage>
        <taxon>Eukaryota</taxon>
        <taxon>Metazoa</taxon>
        <taxon>Chordata</taxon>
        <taxon>Tunicata</taxon>
        <taxon>Ascidiacea</taxon>
        <taxon>Aplousobranchia</taxon>
        <taxon>Clavelinidae</taxon>
        <taxon>Clavelina</taxon>
    </lineage>
</organism>
<comment type="subcellular location">
    <subcellularLocation>
        <location evidence="1">Endoplasmic reticulum membrane</location>
        <topology evidence="1">Single-pass type I membrane protein</topology>
    </subcellularLocation>
</comment>